<evidence type="ECO:0000313" key="1">
    <source>
        <dbReference type="EMBL" id="MBK4724369.1"/>
    </source>
</evidence>
<sequence length="46" mass="5323">MLKRLFGAEFQRFVLTNPPVDGLLSRVFPAIVVYCFASMKFEDRNV</sequence>
<dbReference type="EMBL" id="JAEOXF010000002">
    <property type="protein sequence ID" value="MBK4724369.1"/>
    <property type="molecule type" value="Genomic_DNA"/>
</dbReference>
<comment type="caution">
    <text evidence="1">The sequence shown here is derived from an EMBL/GenBank/DDBJ whole genome shotgun (WGS) entry which is preliminary data.</text>
</comment>
<evidence type="ECO:0000313" key="2">
    <source>
        <dbReference type="Proteomes" id="UP000633731"/>
    </source>
</evidence>
<gene>
    <name evidence="1" type="ORF">JJL49_03885</name>
</gene>
<accession>A0ACC5RIB8</accession>
<keyword evidence="2" id="KW-1185">Reference proteome</keyword>
<dbReference type="Proteomes" id="UP000633731">
    <property type="component" value="Unassembled WGS sequence"/>
</dbReference>
<protein>
    <submittedName>
        <fullName evidence="1">Virulence promoting factor</fullName>
    </submittedName>
</protein>
<reference evidence="1" key="1">
    <citation type="submission" date="2021-01" db="EMBL/GenBank/DDBJ databases">
        <title>Draft genome of Pantoea agglomerans Eh 335.</title>
        <authorList>
            <person name="Emsley S.A."/>
            <person name="Oline D.K."/>
            <person name="Saw J.H."/>
            <person name="Ushijima B."/>
            <person name="Videau P."/>
            <person name="Koyack M.J."/>
        </authorList>
    </citation>
    <scope>NUCLEOTIDE SEQUENCE</scope>
    <source>
        <strain evidence="1">Eh 335</strain>
    </source>
</reference>
<name>A0ACC5RIB8_ENTAG</name>
<proteinExistence type="predicted"/>
<organism evidence="1 2">
    <name type="scientific">Enterobacter agglomerans</name>
    <name type="common">Erwinia herbicola</name>
    <name type="synonym">Pantoea agglomerans</name>
    <dbReference type="NCBI Taxonomy" id="549"/>
    <lineage>
        <taxon>Bacteria</taxon>
        <taxon>Pseudomonadati</taxon>
        <taxon>Pseudomonadota</taxon>
        <taxon>Gammaproteobacteria</taxon>
        <taxon>Enterobacterales</taxon>
        <taxon>Erwiniaceae</taxon>
        <taxon>Pantoea</taxon>
        <taxon>Pantoea agglomerans group</taxon>
    </lineage>
</organism>